<dbReference type="Proteomes" id="UP000606935">
    <property type="component" value="Unassembled WGS sequence"/>
</dbReference>
<dbReference type="AlphaFoldDB" id="A0A918DF81"/>
<dbReference type="RefSeq" id="WP_188688598.1">
    <property type="nucleotide sequence ID" value="NZ_BMLS01000001.1"/>
</dbReference>
<organism evidence="1 2">
    <name type="scientific">Bowmanella pacifica</name>
    <dbReference type="NCBI Taxonomy" id="502051"/>
    <lineage>
        <taxon>Bacteria</taxon>
        <taxon>Pseudomonadati</taxon>
        <taxon>Pseudomonadota</taxon>
        <taxon>Gammaproteobacteria</taxon>
        <taxon>Alteromonadales</taxon>
        <taxon>Alteromonadaceae</taxon>
        <taxon>Bowmanella</taxon>
    </lineage>
</organism>
<evidence type="ECO:0000313" key="1">
    <source>
        <dbReference type="EMBL" id="GGO63480.1"/>
    </source>
</evidence>
<comment type="caution">
    <text evidence="1">The sequence shown here is derived from an EMBL/GenBank/DDBJ whole genome shotgun (WGS) entry which is preliminary data.</text>
</comment>
<accession>A0A918DF81</accession>
<protein>
    <submittedName>
        <fullName evidence="1">Uncharacterized protein</fullName>
    </submittedName>
</protein>
<evidence type="ECO:0000313" key="2">
    <source>
        <dbReference type="Proteomes" id="UP000606935"/>
    </source>
</evidence>
<proteinExistence type="predicted"/>
<reference evidence="1" key="2">
    <citation type="submission" date="2020-09" db="EMBL/GenBank/DDBJ databases">
        <authorList>
            <person name="Sun Q."/>
            <person name="Zhou Y."/>
        </authorList>
    </citation>
    <scope>NUCLEOTIDE SEQUENCE</scope>
    <source>
        <strain evidence="1">CGMCC 1.7086</strain>
    </source>
</reference>
<gene>
    <name evidence="1" type="ORF">GCM10010982_00620</name>
</gene>
<reference evidence="1" key="1">
    <citation type="journal article" date="2014" name="Int. J. Syst. Evol. Microbiol.">
        <title>Complete genome sequence of Corynebacterium casei LMG S-19264T (=DSM 44701T), isolated from a smear-ripened cheese.</title>
        <authorList>
            <consortium name="US DOE Joint Genome Institute (JGI-PGF)"/>
            <person name="Walter F."/>
            <person name="Albersmeier A."/>
            <person name="Kalinowski J."/>
            <person name="Ruckert C."/>
        </authorList>
    </citation>
    <scope>NUCLEOTIDE SEQUENCE</scope>
    <source>
        <strain evidence="1">CGMCC 1.7086</strain>
    </source>
</reference>
<keyword evidence="2" id="KW-1185">Reference proteome</keyword>
<name>A0A918DF81_9ALTE</name>
<dbReference type="EMBL" id="BMLS01000001">
    <property type="protein sequence ID" value="GGO63480.1"/>
    <property type="molecule type" value="Genomic_DNA"/>
</dbReference>
<sequence>MQSNQTDIFRDDSQQLQFAELCNALYERELQTLSQMGNLALLQRRLKGLTHHIKRIAASMLQHDGPLQLDIHNASWQAKQAAHCPRNDNPADTQTWFKQHLCFGLPVPVWQHQTGIEYLELDCIDKFDLAEGRLHLNKNGWFMLDGSPVSENSQNRALLVPKKATLSAACCGHSWKQGHRFHPHTLSLRELRLVSQINWKNCRKPA</sequence>